<dbReference type="InterPro" id="IPR029040">
    <property type="entry name" value="RPABC4/Spt4"/>
</dbReference>
<evidence type="ECO:0000256" key="2">
    <source>
        <dbReference type="ARBA" id="ARBA00022833"/>
    </source>
</evidence>
<evidence type="ECO:0000256" key="1">
    <source>
        <dbReference type="ARBA" id="ARBA00022723"/>
    </source>
</evidence>
<dbReference type="SMART" id="SM00659">
    <property type="entry name" value="RPOLCX"/>
    <property type="match status" value="1"/>
</dbReference>
<dbReference type="GO" id="GO:0046872">
    <property type="term" value="F:metal ion binding"/>
    <property type="evidence" value="ECO:0007669"/>
    <property type="project" value="UniProtKB-KW"/>
</dbReference>
<accession>A0A930H2U8</accession>
<protein>
    <submittedName>
        <fullName evidence="3">Uncharacterized protein</fullName>
    </submittedName>
</protein>
<keyword evidence="2" id="KW-0862">Zinc</keyword>
<dbReference type="SUPFAM" id="SSF63393">
    <property type="entry name" value="RNA polymerase subunits"/>
    <property type="match status" value="1"/>
</dbReference>
<dbReference type="Proteomes" id="UP000780721">
    <property type="component" value="Unassembled WGS sequence"/>
</dbReference>
<reference evidence="3" key="1">
    <citation type="submission" date="2020-04" db="EMBL/GenBank/DDBJ databases">
        <title>Deep metagenomics examines the oral microbiome during advanced dental caries in children, revealing novel taxa and co-occurrences with host molecules.</title>
        <authorList>
            <person name="Baker J.L."/>
            <person name="Morton J.T."/>
            <person name="Dinis M."/>
            <person name="Alvarez R."/>
            <person name="Tran N.C."/>
            <person name="Knight R."/>
            <person name="Edlund A."/>
        </authorList>
    </citation>
    <scope>NUCLEOTIDE SEQUENCE</scope>
    <source>
        <strain evidence="3">JCVI_48_bin.5</strain>
    </source>
</reference>
<organism evidence="3 4">
    <name type="scientific">Oribacterium sinus</name>
    <dbReference type="NCBI Taxonomy" id="237576"/>
    <lineage>
        <taxon>Bacteria</taxon>
        <taxon>Bacillati</taxon>
        <taxon>Bacillota</taxon>
        <taxon>Clostridia</taxon>
        <taxon>Lachnospirales</taxon>
        <taxon>Lachnospiraceae</taxon>
        <taxon>Oribacterium</taxon>
    </lineage>
</organism>
<name>A0A930H2U8_9FIRM</name>
<comment type="caution">
    <text evidence="3">The sequence shown here is derived from an EMBL/GenBank/DDBJ whole genome shotgun (WGS) entry which is preliminary data.</text>
</comment>
<feature type="non-terminal residue" evidence="3">
    <location>
        <position position="98"/>
    </location>
</feature>
<dbReference type="InterPro" id="IPR006591">
    <property type="entry name" value="RNAP_P/RPABC4"/>
</dbReference>
<dbReference type="GO" id="GO:0006351">
    <property type="term" value="P:DNA-templated transcription"/>
    <property type="evidence" value="ECO:0007669"/>
    <property type="project" value="InterPro"/>
</dbReference>
<dbReference type="GO" id="GO:0003899">
    <property type="term" value="F:DNA-directed RNA polymerase activity"/>
    <property type="evidence" value="ECO:0007669"/>
    <property type="project" value="InterPro"/>
</dbReference>
<dbReference type="EMBL" id="JABZRB010000386">
    <property type="protein sequence ID" value="MBF1306082.1"/>
    <property type="molecule type" value="Genomic_DNA"/>
</dbReference>
<evidence type="ECO:0000313" key="4">
    <source>
        <dbReference type="Proteomes" id="UP000780721"/>
    </source>
</evidence>
<gene>
    <name evidence="3" type="ORF">HXM91_09635</name>
</gene>
<dbReference type="AlphaFoldDB" id="A0A930H2U8"/>
<dbReference type="GO" id="GO:0003677">
    <property type="term" value="F:DNA binding"/>
    <property type="evidence" value="ECO:0007669"/>
    <property type="project" value="InterPro"/>
</dbReference>
<sequence>MVSYRCKQCGAQLELGSAGGFQCPYCGARAFLSDAEFKGNHEFRKKLLAYYKAKASEKENDYSGDTLWEELGTATYLMANGKNLTLSYMDSYHYPEMV</sequence>
<evidence type="ECO:0000313" key="3">
    <source>
        <dbReference type="EMBL" id="MBF1306082.1"/>
    </source>
</evidence>
<proteinExistence type="predicted"/>
<keyword evidence="1" id="KW-0479">Metal-binding</keyword>
<dbReference type="Gene3D" id="2.20.28.30">
    <property type="entry name" value="RNA polymerase ii, chain L"/>
    <property type="match status" value="1"/>
</dbReference>